<gene>
    <name evidence="1" type="ORF">CAUJ_LOCUS3487</name>
</gene>
<sequence length="117" mass="13257">MERAISCAKKDLVAPSVIFVCLSIGRVGEEPFNALRRFPFRPLFIAGVASSGIRIEAVMWTDRKKCKFHGQETFDDVIFFCRVESSTPNLSITQNIRRRNARWHLFGNPAALISKAE</sequence>
<accession>A0A8S1GYN0</accession>
<dbReference type="Proteomes" id="UP000835052">
    <property type="component" value="Unassembled WGS sequence"/>
</dbReference>
<reference evidence="1" key="1">
    <citation type="submission" date="2020-10" db="EMBL/GenBank/DDBJ databases">
        <authorList>
            <person name="Kikuchi T."/>
        </authorList>
    </citation>
    <scope>NUCLEOTIDE SEQUENCE</scope>
    <source>
        <strain evidence="1">NKZ352</strain>
    </source>
</reference>
<name>A0A8S1GYN0_9PELO</name>
<evidence type="ECO:0000313" key="2">
    <source>
        <dbReference type="Proteomes" id="UP000835052"/>
    </source>
</evidence>
<evidence type="ECO:0000313" key="1">
    <source>
        <dbReference type="EMBL" id="CAD6187568.1"/>
    </source>
</evidence>
<protein>
    <submittedName>
        <fullName evidence="1">Uncharacterized protein</fullName>
    </submittedName>
</protein>
<dbReference type="AlphaFoldDB" id="A0A8S1GYN0"/>
<proteinExistence type="predicted"/>
<dbReference type="EMBL" id="CAJGYM010000006">
    <property type="protein sequence ID" value="CAD6187568.1"/>
    <property type="molecule type" value="Genomic_DNA"/>
</dbReference>
<organism evidence="1 2">
    <name type="scientific">Caenorhabditis auriculariae</name>
    <dbReference type="NCBI Taxonomy" id="2777116"/>
    <lineage>
        <taxon>Eukaryota</taxon>
        <taxon>Metazoa</taxon>
        <taxon>Ecdysozoa</taxon>
        <taxon>Nematoda</taxon>
        <taxon>Chromadorea</taxon>
        <taxon>Rhabditida</taxon>
        <taxon>Rhabditina</taxon>
        <taxon>Rhabditomorpha</taxon>
        <taxon>Rhabditoidea</taxon>
        <taxon>Rhabditidae</taxon>
        <taxon>Peloderinae</taxon>
        <taxon>Caenorhabditis</taxon>
    </lineage>
</organism>
<keyword evidence="2" id="KW-1185">Reference proteome</keyword>
<comment type="caution">
    <text evidence="1">The sequence shown here is derived from an EMBL/GenBank/DDBJ whole genome shotgun (WGS) entry which is preliminary data.</text>
</comment>